<evidence type="ECO:0000313" key="3">
    <source>
        <dbReference type="Proteomes" id="UP001500973"/>
    </source>
</evidence>
<feature type="region of interest" description="Disordered" evidence="1">
    <location>
        <begin position="151"/>
        <end position="191"/>
    </location>
</feature>
<evidence type="ECO:0000313" key="2">
    <source>
        <dbReference type="EMBL" id="GAA1424964.1"/>
    </source>
</evidence>
<proteinExistence type="predicted"/>
<dbReference type="Proteomes" id="UP001500973">
    <property type="component" value="Unassembled WGS sequence"/>
</dbReference>
<name>A0ABN1YXM7_9ACTN</name>
<keyword evidence="3" id="KW-1185">Reference proteome</keyword>
<protein>
    <submittedName>
        <fullName evidence="2">Uncharacterized protein</fullName>
    </submittedName>
</protein>
<reference evidence="2 3" key="1">
    <citation type="journal article" date="2019" name="Int. J. Syst. Evol. Microbiol.">
        <title>The Global Catalogue of Microorganisms (GCM) 10K type strain sequencing project: providing services to taxonomists for standard genome sequencing and annotation.</title>
        <authorList>
            <consortium name="The Broad Institute Genomics Platform"/>
            <consortium name="The Broad Institute Genome Sequencing Center for Infectious Disease"/>
            <person name="Wu L."/>
            <person name="Ma J."/>
        </authorList>
    </citation>
    <scope>NUCLEOTIDE SEQUENCE [LARGE SCALE GENOMIC DNA]</scope>
    <source>
        <strain evidence="2 3">JCM 11756</strain>
    </source>
</reference>
<organism evidence="2 3">
    <name type="scientific">Streptomyces thermospinosisporus</name>
    <dbReference type="NCBI Taxonomy" id="161482"/>
    <lineage>
        <taxon>Bacteria</taxon>
        <taxon>Bacillati</taxon>
        <taxon>Actinomycetota</taxon>
        <taxon>Actinomycetes</taxon>
        <taxon>Kitasatosporales</taxon>
        <taxon>Streptomycetaceae</taxon>
        <taxon>Streptomyces</taxon>
    </lineage>
</organism>
<sequence length="191" mass="20012">MGRTSGAGGAALAVLPVVRWSDTRRRGVAVSRGREHMQLVLTGRQDSDQEELDELTRRLRDRLLELDVDDVQLRRAGDLPEGAKPVDAIAVGALAVTMAPIALRSVVSLVQTWIENRPLRTVSIALGDNSLELEAVSSADQQRLIEAFLAAHEASTAGGGSDDGDDPDEDPDDGPEDPGPAGSSAGTGQGG</sequence>
<comment type="caution">
    <text evidence="2">The sequence shown here is derived from an EMBL/GenBank/DDBJ whole genome shotgun (WGS) entry which is preliminary data.</text>
</comment>
<accession>A0ABN1YXM7</accession>
<dbReference type="EMBL" id="BAAAIZ010000041">
    <property type="protein sequence ID" value="GAA1424964.1"/>
    <property type="molecule type" value="Genomic_DNA"/>
</dbReference>
<feature type="compositionally biased region" description="Acidic residues" evidence="1">
    <location>
        <begin position="162"/>
        <end position="176"/>
    </location>
</feature>
<gene>
    <name evidence="2" type="ORF">GCM10009601_30840</name>
</gene>
<evidence type="ECO:0000256" key="1">
    <source>
        <dbReference type="SAM" id="MobiDB-lite"/>
    </source>
</evidence>